<dbReference type="EMBL" id="AE016879">
    <property type="protein sequence ID" value="AAP29015.1"/>
    <property type="molecule type" value="Genomic_DNA"/>
</dbReference>
<sequence>MGNAVKSVAQVKQKMSKDTREARIEAEKQVVTNIKTKPKAYPFVSKPMKRIFNKLIKLNENFTESDSMSLSMLTKSLYRYELLNTELEELEIFDELSVDLEKRIHAYERSIIAHMKDLCIPLSQRLRLSNDIAKLMIEEKKLEQMNQQNNQAINPLMALLEEDDDE</sequence>
<dbReference type="KEGG" id="ban:BA_5355"/>
<evidence type="ECO:0000313" key="2">
    <source>
        <dbReference type="EMBL" id="AAP29015.1"/>
    </source>
</evidence>
<accession>A0A348AC13</accession>
<name>A0A348AC13_BACAN</name>
<dbReference type="Proteomes" id="UP000000427">
    <property type="component" value="Chromosome"/>
</dbReference>
<protein>
    <submittedName>
        <fullName evidence="2">Uncharacterized protein</fullName>
    </submittedName>
</protein>
<reference evidence="2 3" key="1">
    <citation type="journal article" date="2003" name="Nature">
        <title>The genome sequence of Bacillus anthracis Ames and comparison to closely related bacteria.</title>
        <authorList>
            <person name="Read T.D."/>
            <person name="Peterson S.N."/>
            <person name="Tourasse N."/>
            <person name="Baillie L.W."/>
            <person name="Paulsen I.T."/>
            <person name="Nelson K.E."/>
            <person name="Tettelin H."/>
            <person name="Fouts D.E."/>
            <person name="Eisen J.A."/>
            <person name="Gill S.R."/>
            <person name="Holtzapple E.K."/>
            <person name="Okstad O.A."/>
            <person name="Helgason E."/>
            <person name="Rilstone J."/>
            <person name="Wu M."/>
            <person name="Kolonay J.F."/>
            <person name="Beanan M.J."/>
            <person name="Dodson R.J."/>
            <person name="Brinkac L.M."/>
            <person name="Gwinn M."/>
            <person name="DeBoy R.T."/>
            <person name="Madpu R."/>
            <person name="Daugherty S.C."/>
            <person name="Durkin A.S."/>
            <person name="Haft D.H."/>
            <person name="Nelson W.C."/>
            <person name="Peterson J.D."/>
            <person name="Pop M."/>
            <person name="Khouri H.M."/>
            <person name="Radune D."/>
            <person name="Benton J.L."/>
            <person name="Mahamoud Y."/>
            <person name="Jiang L."/>
            <person name="Hance I.R."/>
            <person name="Weidman J.F."/>
            <person name="Berry K.J."/>
            <person name="Plaut R.D."/>
            <person name="Wolf A.M."/>
            <person name="Watkins K.L."/>
            <person name="Nierman W.C."/>
            <person name="Hazen A."/>
            <person name="Cline R."/>
            <person name="Redmond C."/>
            <person name="Thwaite J.E."/>
            <person name="White O."/>
            <person name="Salzberg S.L."/>
            <person name="Thomason B."/>
            <person name="Friedlander A.M."/>
            <person name="Koehler T.M."/>
            <person name="Hanna P.C."/>
            <person name="Kolsto A.B."/>
            <person name="Fraser C.M."/>
        </authorList>
    </citation>
    <scope>NUCLEOTIDE SEQUENCE [LARGE SCALE GENOMIC DNA]</scope>
    <source>
        <strain evidence="3">Ames / isolate Porton</strain>
    </source>
</reference>
<feature type="region of interest" description="Disordered" evidence="1">
    <location>
        <begin position="1"/>
        <end position="20"/>
    </location>
</feature>
<organism evidence="2 3">
    <name type="scientific">Bacillus anthracis</name>
    <name type="common">anthrax bacterium</name>
    <dbReference type="NCBI Taxonomy" id="1392"/>
    <lineage>
        <taxon>Bacteria</taxon>
        <taxon>Bacillati</taxon>
        <taxon>Bacillota</taxon>
        <taxon>Bacilli</taxon>
        <taxon>Bacillales</taxon>
        <taxon>Bacillaceae</taxon>
        <taxon>Bacillus</taxon>
        <taxon>Bacillus cereus group</taxon>
    </lineage>
</organism>
<dbReference type="AlphaFoldDB" id="A0A348AC13"/>
<gene>
    <name evidence="2" type="ordered locus">BA_5355</name>
</gene>
<proteinExistence type="predicted"/>
<evidence type="ECO:0000313" key="3">
    <source>
        <dbReference type="Proteomes" id="UP000000427"/>
    </source>
</evidence>
<evidence type="ECO:0000256" key="1">
    <source>
        <dbReference type="SAM" id="MobiDB-lite"/>
    </source>
</evidence>